<dbReference type="PANTHER" id="PTHR43135">
    <property type="entry name" value="ALPHA-D-RIBOSE 1-METHYLPHOSPHONATE 5-TRIPHOSPHATE DIPHOSPHATASE"/>
    <property type="match status" value="1"/>
</dbReference>
<protein>
    <submittedName>
        <fullName evidence="2">Amidohydrolase family protein</fullName>
    </submittedName>
</protein>
<dbReference type="InterPro" id="IPR006680">
    <property type="entry name" value="Amidohydro-rel"/>
</dbReference>
<dbReference type="Proteomes" id="UP001560685">
    <property type="component" value="Unassembled WGS sequence"/>
</dbReference>
<dbReference type="InterPro" id="IPR051781">
    <property type="entry name" value="Metallo-dep_Hydrolase"/>
</dbReference>
<feature type="domain" description="Amidohydrolase-related" evidence="1">
    <location>
        <begin position="57"/>
        <end position="374"/>
    </location>
</feature>
<dbReference type="Pfam" id="PF01979">
    <property type="entry name" value="Amidohydro_1"/>
    <property type="match status" value="1"/>
</dbReference>
<dbReference type="InterPro" id="IPR011059">
    <property type="entry name" value="Metal-dep_hydrolase_composite"/>
</dbReference>
<name>A0ABV3Z6U8_9PROT</name>
<dbReference type="SUPFAM" id="SSF51338">
    <property type="entry name" value="Composite domain of metallo-dependent hydrolases"/>
    <property type="match status" value="1"/>
</dbReference>
<comment type="caution">
    <text evidence="2">The sequence shown here is derived from an EMBL/GenBank/DDBJ whole genome shotgun (WGS) entry which is preliminary data.</text>
</comment>
<sequence length="411" mass="44566">MPSNQIDTLFANGTILDGAGNRFDGADVRVRDGKVVAIGNGLERSEGTTVIDATGRWITPGIIDPHSHLGNAALPFVPDELPVWDVNEITDPNGADMRAEHGVRVQDPAFARALAGGVTTLQILPGSANLFGGRTVILKNVTGVTVQDLKFPSAPAGMKMACGENPKFSYGEDGKAPASRMGVVEGMRRAWARARADIREDQTDERYKILRAAMNGEIHVHIHCYRAEDIAYLFGMAREFGFKIAAIHHASEAYKIRDTFLTADSCAVVWSDWWGYKLEAYDGIRANAALLHSSGVCVTLHSDSPSLGQRMNVELAKAVAAGHRAGIDIRPEEAIRWITFNAARVIGLEDRIGSLEPGKNADIVLWSGNPLSIYSRADLVMIDGAMVYDRFDPALQPISDIELGQPASEHI</sequence>
<evidence type="ECO:0000313" key="2">
    <source>
        <dbReference type="EMBL" id="MEX6634534.1"/>
    </source>
</evidence>
<accession>A0ABV3Z6U8</accession>
<evidence type="ECO:0000313" key="3">
    <source>
        <dbReference type="Proteomes" id="UP001560685"/>
    </source>
</evidence>
<dbReference type="InterPro" id="IPR032466">
    <property type="entry name" value="Metal_Hydrolase"/>
</dbReference>
<keyword evidence="3" id="KW-1185">Reference proteome</keyword>
<gene>
    <name evidence="2" type="ORF">ABFZ84_13340</name>
</gene>
<dbReference type="PANTHER" id="PTHR43135:SF3">
    <property type="entry name" value="ALPHA-D-RIBOSE 1-METHYLPHOSPHONATE 5-TRIPHOSPHATE DIPHOSPHATASE"/>
    <property type="match status" value="1"/>
</dbReference>
<dbReference type="RefSeq" id="WP_369314512.1">
    <property type="nucleotide sequence ID" value="NZ_JBEHZE010000001.1"/>
</dbReference>
<dbReference type="EMBL" id="JBEHZE010000001">
    <property type="protein sequence ID" value="MEX6634534.1"/>
    <property type="molecule type" value="Genomic_DNA"/>
</dbReference>
<organism evidence="2 3">
    <name type="scientific">Hyphococcus lacteus</name>
    <dbReference type="NCBI Taxonomy" id="3143536"/>
    <lineage>
        <taxon>Bacteria</taxon>
        <taxon>Pseudomonadati</taxon>
        <taxon>Pseudomonadota</taxon>
        <taxon>Alphaproteobacteria</taxon>
        <taxon>Parvularculales</taxon>
        <taxon>Parvularculaceae</taxon>
        <taxon>Hyphococcus</taxon>
    </lineage>
</organism>
<dbReference type="Gene3D" id="2.30.40.10">
    <property type="entry name" value="Urease, subunit C, domain 1"/>
    <property type="match status" value="1"/>
</dbReference>
<dbReference type="Gene3D" id="3.20.20.140">
    <property type="entry name" value="Metal-dependent hydrolases"/>
    <property type="match status" value="1"/>
</dbReference>
<evidence type="ECO:0000259" key="1">
    <source>
        <dbReference type="Pfam" id="PF01979"/>
    </source>
</evidence>
<dbReference type="SUPFAM" id="SSF51556">
    <property type="entry name" value="Metallo-dependent hydrolases"/>
    <property type="match status" value="1"/>
</dbReference>
<proteinExistence type="predicted"/>
<reference evidence="2 3" key="1">
    <citation type="submission" date="2024-05" db="EMBL/GenBank/DDBJ databases">
        <title>Three bacterial strains, DH-69, EH-24, and ECK-19 isolated from coastal sediments.</title>
        <authorList>
            <person name="Ye Y.-Q."/>
            <person name="Du Z.-J."/>
        </authorList>
    </citation>
    <scope>NUCLEOTIDE SEQUENCE [LARGE SCALE GENOMIC DNA]</scope>
    <source>
        <strain evidence="2 3">ECK-19</strain>
    </source>
</reference>